<comment type="subcellular location">
    <subcellularLocation>
        <location evidence="1">Periplasm</location>
    </subcellularLocation>
</comment>
<feature type="chain" id="PRO_5046234964" evidence="4">
    <location>
        <begin position="28"/>
        <end position="417"/>
    </location>
</feature>
<dbReference type="SUPFAM" id="SSF53850">
    <property type="entry name" value="Periplasmic binding protein-like II"/>
    <property type="match status" value="1"/>
</dbReference>
<dbReference type="Pfam" id="PF01547">
    <property type="entry name" value="SBP_bac_1"/>
    <property type="match status" value="1"/>
</dbReference>
<proteinExistence type="inferred from homology"/>
<protein>
    <submittedName>
        <fullName evidence="5">Raffinose/stachyose/melibiose transport system substrate-binding protein</fullName>
    </submittedName>
</protein>
<sequence>MMVRARSLVAFGAAILVGVSAAGAAFAEETVTIWSWRTEDEAAMNRIFDTFEAANPDIKINLQFTPDADYQNRLSTALRGGKGPDIAQLKAYGELQPLVEGGYLEPLNDRVPALAEMPATATGGATAVSDGKFYGVPYSVPVLGVFYNTDIFAANGIAVPKTYAEFVAAAEKLKAAGVTPIASGGAQGSAWALEIGVGMIGPTIYGAGFYNEMMSGKANFEDPRYIATLKRFADLKPYYSEGFAGVDYTTSTQQFINGKAAMFFGGSWENGSFKAQNPDLKFSVFPFPGDEATDKPLVAAFSDGSYGLVAESQNKDAATKVLNWMASPEFAQRFADELGWPAARPNVTSNDPVLEEMIAMQANTTPYLSLVGFRWQAPTASSVIQAEVIDMVEGKITPEKLASDVQTAVDTWFKPKP</sequence>
<keyword evidence="3" id="KW-0574">Periplasm</keyword>
<accession>A0ABU0MA06</accession>
<name>A0ABU0MA06_9HYPH</name>
<dbReference type="Gene3D" id="3.40.190.10">
    <property type="entry name" value="Periplasmic binding protein-like II"/>
    <property type="match status" value="2"/>
</dbReference>
<dbReference type="Proteomes" id="UP001223743">
    <property type="component" value="Unassembled WGS sequence"/>
</dbReference>
<reference evidence="5 6" key="1">
    <citation type="submission" date="2023-07" db="EMBL/GenBank/DDBJ databases">
        <title>Genomic Encyclopedia of Type Strains, Phase IV (KMG-IV): sequencing the most valuable type-strain genomes for metagenomic binning, comparative biology and taxonomic classification.</title>
        <authorList>
            <person name="Goeker M."/>
        </authorList>
    </citation>
    <scope>NUCLEOTIDE SEQUENCE [LARGE SCALE GENOMIC DNA]</scope>
    <source>
        <strain evidence="5 6">B1-1</strain>
    </source>
</reference>
<dbReference type="RefSeq" id="WP_266282777.1">
    <property type="nucleotide sequence ID" value="NZ_JAPKNF010000002.1"/>
</dbReference>
<keyword evidence="6" id="KW-1185">Reference proteome</keyword>
<dbReference type="InterPro" id="IPR006059">
    <property type="entry name" value="SBP"/>
</dbReference>
<gene>
    <name evidence="5" type="ORF">QO015_003384</name>
</gene>
<organism evidence="5 6">
    <name type="scientific">Kaistia geumhonensis</name>
    <dbReference type="NCBI Taxonomy" id="410839"/>
    <lineage>
        <taxon>Bacteria</taxon>
        <taxon>Pseudomonadati</taxon>
        <taxon>Pseudomonadota</taxon>
        <taxon>Alphaproteobacteria</taxon>
        <taxon>Hyphomicrobiales</taxon>
        <taxon>Kaistiaceae</taxon>
        <taxon>Kaistia</taxon>
    </lineage>
</organism>
<evidence type="ECO:0000313" key="5">
    <source>
        <dbReference type="EMBL" id="MDQ0517771.1"/>
    </source>
</evidence>
<comment type="caution">
    <text evidence="5">The sequence shown here is derived from an EMBL/GenBank/DDBJ whole genome shotgun (WGS) entry which is preliminary data.</text>
</comment>
<comment type="similarity">
    <text evidence="2">Belongs to the bacterial solute-binding protein 1 family.</text>
</comment>
<dbReference type="PANTHER" id="PTHR43649">
    <property type="entry name" value="ARABINOSE-BINDING PROTEIN-RELATED"/>
    <property type="match status" value="1"/>
</dbReference>
<evidence type="ECO:0000256" key="2">
    <source>
        <dbReference type="ARBA" id="ARBA00008520"/>
    </source>
</evidence>
<evidence type="ECO:0000256" key="4">
    <source>
        <dbReference type="SAM" id="SignalP"/>
    </source>
</evidence>
<feature type="signal peptide" evidence="4">
    <location>
        <begin position="1"/>
        <end position="27"/>
    </location>
</feature>
<keyword evidence="4" id="KW-0732">Signal</keyword>
<evidence type="ECO:0000256" key="1">
    <source>
        <dbReference type="ARBA" id="ARBA00004418"/>
    </source>
</evidence>
<evidence type="ECO:0000313" key="6">
    <source>
        <dbReference type="Proteomes" id="UP001223743"/>
    </source>
</evidence>
<evidence type="ECO:0000256" key="3">
    <source>
        <dbReference type="ARBA" id="ARBA00022764"/>
    </source>
</evidence>
<dbReference type="InterPro" id="IPR050490">
    <property type="entry name" value="Bact_solute-bd_prot1"/>
</dbReference>
<dbReference type="EMBL" id="JAUSWJ010000001">
    <property type="protein sequence ID" value="MDQ0517771.1"/>
    <property type="molecule type" value="Genomic_DNA"/>
</dbReference>